<dbReference type="EMBL" id="JASJQH010000130">
    <property type="protein sequence ID" value="KAK9766727.1"/>
    <property type="molecule type" value="Genomic_DNA"/>
</dbReference>
<feature type="domain" description="CCD97-like C-terminal" evidence="1">
    <location>
        <begin position="11"/>
        <end position="92"/>
    </location>
</feature>
<dbReference type="PANTHER" id="PTHR31840:SF1">
    <property type="entry name" value="COILED-COIL DOMAIN-CONTAINING PROTEIN 97"/>
    <property type="match status" value="1"/>
</dbReference>
<evidence type="ECO:0000259" key="1">
    <source>
        <dbReference type="Pfam" id="PF09747"/>
    </source>
</evidence>
<evidence type="ECO:0000313" key="3">
    <source>
        <dbReference type="Proteomes" id="UP001479436"/>
    </source>
</evidence>
<dbReference type="InterPro" id="IPR018613">
    <property type="entry name" value="Ccdc97-like"/>
</dbReference>
<comment type="caution">
    <text evidence="2">The sequence shown here is derived from an EMBL/GenBank/DDBJ whole genome shotgun (WGS) entry which is preliminary data.</text>
</comment>
<name>A0ABR2WYY5_9FUNG</name>
<protein>
    <recommendedName>
        <fullName evidence="1">CCD97-like C-terminal domain-containing protein</fullName>
    </recommendedName>
</protein>
<dbReference type="Pfam" id="PF09747">
    <property type="entry name" value="CCD97-like_C"/>
    <property type="match status" value="1"/>
</dbReference>
<gene>
    <name evidence="2" type="ORF">K7432_003996</name>
</gene>
<dbReference type="Proteomes" id="UP001479436">
    <property type="component" value="Unassembled WGS sequence"/>
</dbReference>
<keyword evidence="3" id="KW-1185">Reference proteome</keyword>
<sequence>MSRKPSKPVQNRRYFYFENFLKDSSYFSLEEMKLREPSLYFELVDRFRTEKEKNAPFGPNMSLVDRMYHNIDELRFQQALDNFLDEAPEEEEEE</sequence>
<dbReference type="InterPro" id="IPR040233">
    <property type="entry name" value="CCD97-like_C"/>
</dbReference>
<evidence type="ECO:0000313" key="2">
    <source>
        <dbReference type="EMBL" id="KAK9766727.1"/>
    </source>
</evidence>
<reference evidence="2 3" key="1">
    <citation type="submission" date="2023-04" db="EMBL/GenBank/DDBJ databases">
        <title>Genome of Basidiobolus ranarum AG-B5.</title>
        <authorList>
            <person name="Stajich J.E."/>
            <person name="Carter-House D."/>
            <person name="Gryganskyi A."/>
        </authorList>
    </citation>
    <scope>NUCLEOTIDE SEQUENCE [LARGE SCALE GENOMIC DNA]</scope>
    <source>
        <strain evidence="2 3">AG-B5</strain>
    </source>
</reference>
<proteinExistence type="predicted"/>
<organism evidence="2 3">
    <name type="scientific">Basidiobolus ranarum</name>
    <dbReference type="NCBI Taxonomy" id="34480"/>
    <lineage>
        <taxon>Eukaryota</taxon>
        <taxon>Fungi</taxon>
        <taxon>Fungi incertae sedis</taxon>
        <taxon>Zoopagomycota</taxon>
        <taxon>Entomophthoromycotina</taxon>
        <taxon>Basidiobolomycetes</taxon>
        <taxon>Basidiobolales</taxon>
        <taxon>Basidiobolaceae</taxon>
        <taxon>Basidiobolus</taxon>
    </lineage>
</organism>
<dbReference type="PANTHER" id="PTHR31840">
    <property type="entry name" value="COILED-COIL DOMAIN-CONTAINING PROTEIN 97"/>
    <property type="match status" value="1"/>
</dbReference>
<accession>A0ABR2WYY5</accession>